<sequence>SFSLIFLFLGDLTSYHQADVIALDELSCLVLPHEHTTLLQPKSIWTAEETYETSLMGRILHLDPLEVNLFRRITLPDTPRTTKVFRGQLTGQLLLQ</sequence>
<feature type="non-terminal residue" evidence="2">
    <location>
        <position position="1"/>
    </location>
</feature>
<dbReference type="Proteomes" id="UP001202328">
    <property type="component" value="Unassembled WGS sequence"/>
</dbReference>
<protein>
    <submittedName>
        <fullName evidence="2">Uncharacterized protein</fullName>
    </submittedName>
</protein>
<comment type="caution">
    <text evidence="2">The sequence shown here is derived from an EMBL/GenBank/DDBJ whole genome shotgun (WGS) entry which is preliminary data.</text>
</comment>
<evidence type="ECO:0000256" key="1">
    <source>
        <dbReference type="SAM" id="SignalP"/>
    </source>
</evidence>
<reference evidence="2" key="1">
    <citation type="submission" date="2022-04" db="EMBL/GenBank/DDBJ databases">
        <title>A functionally conserved STORR gene fusion in Papaver species that diverged 16.8 million years ago.</title>
        <authorList>
            <person name="Catania T."/>
        </authorList>
    </citation>
    <scope>NUCLEOTIDE SEQUENCE</scope>
    <source>
        <strain evidence="2">S-188037</strain>
    </source>
</reference>
<evidence type="ECO:0000313" key="3">
    <source>
        <dbReference type="Proteomes" id="UP001202328"/>
    </source>
</evidence>
<dbReference type="AlphaFoldDB" id="A0AAD4RZJ7"/>
<proteinExistence type="predicted"/>
<name>A0AAD4RZJ7_9MAGN</name>
<keyword evidence="3" id="KW-1185">Reference proteome</keyword>
<keyword evidence="1" id="KW-0732">Signal</keyword>
<gene>
    <name evidence="2" type="ORF">MKW98_029030</name>
</gene>
<dbReference type="EMBL" id="JAJJMB010016162">
    <property type="protein sequence ID" value="KAI3849105.1"/>
    <property type="molecule type" value="Genomic_DNA"/>
</dbReference>
<feature type="signal peptide" evidence="1">
    <location>
        <begin position="1"/>
        <end position="18"/>
    </location>
</feature>
<evidence type="ECO:0000313" key="2">
    <source>
        <dbReference type="EMBL" id="KAI3849105.1"/>
    </source>
</evidence>
<accession>A0AAD4RZJ7</accession>
<organism evidence="2 3">
    <name type="scientific">Papaver atlanticum</name>
    <dbReference type="NCBI Taxonomy" id="357466"/>
    <lineage>
        <taxon>Eukaryota</taxon>
        <taxon>Viridiplantae</taxon>
        <taxon>Streptophyta</taxon>
        <taxon>Embryophyta</taxon>
        <taxon>Tracheophyta</taxon>
        <taxon>Spermatophyta</taxon>
        <taxon>Magnoliopsida</taxon>
        <taxon>Ranunculales</taxon>
        <taxon>Papaveraceae</taxon>
        <taxon>Papaveroideae</taxon>
        <taxon>Papaver</taxon>
    </lineage>
</organism>
<feature type="chain" id="PRO_5042182953" evidence="1">
    <location>
        <begin position="19"/>
        <end position="96"/>
    </location>
</feature>